<dbReference type="CDD" id="cd19079">
    <property type="entry name" value="AKR_EcYajO-like"/>
    <property type="match status" value="1"/>
</dbReference>
<dbReference type="AlphaFoldDB" id="A0A8H4BCS6"/>
<protein>
    <submittedName>
        <fullName evidence="3">NADP-dependent oxidoreductase domain-containing protein</fullName>
    </submittedName>
</protein>
<comment type="caution">
    <text evidence="3">The sequence shown here is derived from an EMBL/GenBank/DDBJ whole genome shotgun (WGS) entry which is preliminary data.</text>
</comment>
<accession>A0A8H4BCS6</accession>
<dbReference type="PANTHER" id="PTHR43364:SF4">
    <property type="entry name" value="NAD(P)-LINKED OXIDOREDUCTASE SUPERFAMILY PROTEIN"/>
    <property type="match status" value="1"/>
</dbReference>
<proteinExistence type="predicted"/>
<dbReference type="GO" id="GO:0005829">
    <property type="term" value="C:cytosol"/>
    <property type="evidence" value="ECO:0007669"/>
    <property type="project" value="UniProtKB-ARBA"/>
</dbReference>
<gene>
    <name evidence="3" type="ORF">FB192DRAFT_1137364</name>
</gene>
<organism evidence="3 4">
    <name type="scientific">Mucor circinelloides f. lusitanicus</name>
    <name type="common">Mucor racemosus var. lusitanicus</name>
    <dbReference type="NCBI Taxonomy" id="29924"/>
    <lineage>
        <taxon>Eukaryota</taxon>
        <taxon>Fungi</taxon>
        <taxon>Fungi incertae sedis</taxon>
        <taxon>Mucoromycota</taxon>
        <taxon>Mucoromycotina</taxon>
        <taxon>Mucoromycetes</taxon>
        <taxon>Mucorales</taxon>
        <taxon>Mucorineae</taxon>
        <taxon>Mucoraceae</taxon>
        <taxon>Mucor</taxon>
    </lineage>
</organism>
<dbReference type="Pfam" id="PF00248">
    <property type="entry name" value="Aldo_ket_red"/>
    <property type="match status" value="1"/>
</dbReference>
<feature type="domain" description="NADP-dependent oxidoreductase" evidence="2">
    <location>
        <begin position="26"/>
        <end position="339"/>
    </location>
</feature>
<dbReference type="Proteomes" id="UP000469890">
    <property type="component" value="Unassembled WGS sequence"/>
</dbReference>
<keyword evidence="1" id="KW-0560">Oxidoreductase</keyword>
<reference evidence="3 4" key="1">
    <citation type="submission" date="2019-09" db="EMBL/GenBank/DDBJ databases">
        <authorList>
            <consortium name="DOE Joint Genome Institute"/>
            <person name="Mondo S.J."/>
            <person name="Navarro-Mendoza M.I."/>
            <person name="Perez-Arques C."/>
            <person name="Panchal S."/>
            <person name="Nicolas F.E."/>
            <person name="Ganguly P."/>
            <person name="Pangilinan J."/>
            <person name="Grigoriev I."/>
            <person name="Heitman J."/>
            <person name="Sanya K."/>
            <person name="Garre V."/>
        </authorList>
    </citation>
    <scope>NUCLEOTIDE SEQUENCE [LARGE SCALE GENOMIC DNA]</scope>
    <source>
        <strain evidence="3 4">MU402</strain>
    </source>
</reference>
<dbReference type="InterPro" id="IPR050523">
    <property type="entry name" value="AKR_Detox_Biosynth"/>
</dbReference>
<dbReference type="InterPro" id="IPR036812">
    <property type="entry name" value="NAD(P)_OxRdtase_dom_sf"/>
</dbReference>
<dbReference type="GO" id="GO:0016491">
    <property type="term" value="F:oxidoreductase activity"/>
    <property type="evidence" value="ECO:0007669"/>
    <property type="project" value="UniProtKB-KW"/>
</dbReference>
<evidence type="ECO:0000259" key="2">
    <source>
        <dbReference type="Pfam" id="PF00248"/>
    </source>
</evidence>
<dbReference type="PANTHER" id="PTHR43364">
    <property type="entry name" value="NADH-SPECIFIC METHYLGLYOXAL REDUCTASE-RELATED"/>
    <property type="match status" value="1"/>
</dbReference>
<name>A0A8H4BCS6_MUCCL</name>
<evidence type="ECO:0000256" key="1">
    <source>
        <dbReference type="ARBA" id="ARBA00023002"/>
    </source>
</evidence>
<dbReference type="FunFam" id="3.20.20.100:FF:000004">
    <property type="entry name" value="Oxidoreductase, aldo/keto reductase"/>
    <property type="match status" value="1"/>
</dbReference>
<evidence type="ECO:0000313" key="4">
    <source>
        <dbReference type="Proteomes" id="UP000469890"/>
    </source>
</evidence>
<dbReference type="SUPFAM" id="SSF51430">
    <property type="entry name" value="NAD(P)-linked oxidoreductase"/>
    <property type="match status" value="1"/>
</dbReference>
<dbReference type="EMBL" id="JAAECE010000006">
    <property type="protein sequence ID" value="KAF1799660.1"/>
    <property type="molecule type" value="Genomic_DNA"/>
</dbReference>
<dbReference type="Gene3D" id="3.20.20.100">
    <property type="entry name" value="NADP-dependent oxidoreductase domain"/>
    <property type="match status" value="1"/>
</dbReference>
<evidence type="ECO:0000313" key="3">
    <source>
        <dbReference type="EMBL" id="KAF1799660.1"/>
    </source>
</evidence>
<dbReference type="InterPro" id="IPR023210">
    <property type="entry name" value="NADP_OxRdtase_dom"/>
</dbReference>
<sequence>MSNTTTQDFPKMEYVRLGNTGMRVSRLCLGCMSYGSSKWASWVKDEKEGIEFIEESYKLGINFFDTADTYSNGESEKVLGKALKKIGAPRSRVVVATKVNFAVHKDVGTFNNKIQDDPEYVNGFGLSRKHILDAVDASLKRLDTDYIDLYIIHRFDPNTPIEETMEALNDVVRSGKVRYLGASSMATWQFQKMNFIAEKNGWAKFVSMQNLYNLIYREEEREMVPYINDAGIGMTPWSPLSGGELAGKNRNTTREQSPFTLKNLHPTTQHESNEAILDRIGELTKKYNATYAQIAMAWQFTKPYVTSPIIGASKMEQLHDLVRSLSIKLTEEDVKYLEEPYAPRNVI</sequence>